<dbReference type="GO" id="GO:0048046">
    <property type="term" value="C:apoplast"/>
    <property type="evidence" value="ECO:0007669"/>
    <property type="project" value="UniProtKB-SubCell"/>
</dbReference>
<dbReference type="InterPro" id="IPR001929">
    <property type="entry name" value="Germin"/>
</dbReference>
<protein>
    <recommendedName>
        <fullName evidence="7">Germin-like protein</fullName>
    </recommendedName>
</protein>
<feature type="signal peptide" evidence="7">
    <location>
        <begin position="1"/>
        <end position="25"/>
    </location>
</feature>
<comment type="subcellular location">
    <subcellularLocation>
        <location evidence="1 7">Secreted</location>
        <location evidence="1 7">Extracellular space</location>
        <location evidence="1 7">Apoplast</location>
    </subcellularLocation>
</comment>
<accession>A0A9R1VAD8</accession>
<keyword evidence="10" id="KW-1185">Reference proteome</keyword>
<reference evidence="9 10" key="1">
    <citation type="journal article" date="2017" name="Nat. Commun.">
        <title>Genome assembly with in vitro proximity ligation data and whole-genome triplication in lettuce.</title>
        <authorList>
            <person name="Reyes-Chin-Wo S."/>
            <person name="Wang Z."/>
            <person name="Yang X."/>
            <person name="Kozik A."/>
            <person name="Arikit S."/>
            <person name="Song C."/>
            <person name="Xia L."/>
            <person name="Froenicke L."/>
            <person name="Lavelle D.O."/>
            <person name="Truco M.J."/>
            <person name="Xia R."/>
            <person name="Zhu S."/>
            <person name="Xu C."/>
            <person name="Xu H."/>
            <person name="Xu X."/>
            <person name="Cox K."/>
            <person name="Korf I."/>
            <person name="Meyers B.C."/>
            <person name="Michelmore R.W."/>
        </authorList>
    </citation>
    <scope>NUCLEOTIDE SEQUENCE [LARGE SCALE GENOMIC DNA]</scope>
    <source>
        <strain evidence="10">cv. Salinas</strain>
        <tissue evidence="9">Seedlings</tissue>
    </source>
</reference>
<evidence type="ECO:0000256" key="5">
    <source>
        <dbReference type="ARBA" id="ARBA00023211"/>
    </source>
</evidence>
<dbReference type="GO" id="GO:0030145">
    <property type="term" value="F:manganese ion binding"/>
    <property type="evidence" value="ECO:0007669"/>
    <property type="project" value="UniProtKB-UniRule"/>
</dbReference>
<keyword evidence="5 6" id="KW-0464">Manganese</keyword>
<dbReference type="SUPFAM" id="SSF51182">
    <property type="entry name" value="RmlC-like cupins"/>
    <property type="match status" value="1"/>
</dbReference>
<evidence type="ECO:0000256" key="2">
    <source>
        <dbReference type="ARBA" id="ARBA00007456"/>
    </source>
</evidence>
<dbReference type="InterPro" id="IPR006045">
    <property type="entry name" value="Cupin_1"/>
</dbReference>
<comment type="caution">
    <text evidence="9">The sequence shown here is derived from an EMBL/GenBank/DDBJ whole genome shotgun (WGS) entry which is preliminary data.</text>
</comment>
<dbReference type="PANTHER" id="PTHR12959:SF11">
    <property type="entry name" value="GPI TRANSAMIDASE COMPONENT PIG-T"/>
    <property type="match status" value="1"/>
</dbReference>
<dbReference type="InterPro" id="IPR007245">
    <property type="entry name" value="PIG-T"/>
</dbReference>
<evidence type="ECO:0000256" key="1">
    <source>
        <dbReference type="ARBA" id="ARBA00004271"/>
    </source>
</evidence>
<keyword evidence="3 7" id="KW-0052">Apoplast</keyword>
<feature type="domain" description="Cupin type-1" evidence="8">
    <location>
        <begin position="82"/>
        <end position="123"/>
    </location>
</feature>
<evidence type="ECO:0000313" key="10">
    <source>
        <dbReference type="Proteomes" id="UP000235145"/>
    </source>
</evidence>
<dbReference type="Gene3D" id="2.60.120.10">
    <property type="entry name" value="Jelly Rolls"/>
    <property type="match status" value="1"/>
</dbReference>
<keyword evidence="6 7" id="KW-0479">Metal-binding</keyword>
<dbReference type="AlphaFoldDB" id="A0A9R1VAD8"/>
<evidence type="ECO:0000256" key="7">
    <source>
        <dbReference type="RuleBase" id="RU366015"/>
    </source>
</evidence>
<dbReference type="GO" id="GO:0016255">
    <property type="term" value="P:attachment of GPI anchor to protein"/>
    <property type="evidence" value="ECO:0007669"/>
    <property type="project" value="InterPro"/>
</dbReference>
<dbReference type="PRINTS" id="PR00325">
    <property type="entry name" value="GERMIN"/>
</dbReference>
<dbReference type="Proteomes" id="UP000235145">
    <property type="component" value="Unassembled WGS sequence"/>
</dbReference>
<dbReference type="InterPro" id="IPR011051">
    <property type="entry name" value="RmlC_Cupin_sf"/>
</dbReference>
<comment type="similarity">
    <text evidence="2 7">Belongs to the germin family.</text>
</comment>
<gene>
    <name evidence="9" type="ORF">LSAT_V11C600323250</name>
</gene>
<feature type="chain" id="PRO_5040530079" description="Germin-like protein" evidence="7">
    <location>
        <begin position="26"/>
        <end position="174"/>
    </location>
</feature>
<evidence type="ECO:0000256" key="4">
    <source>
        <dbReference type="ARBA" id="ARBA00022525"/>
    </source>
</evidence>
<keyword evidence="7" id="KW-0732">Signal</keyword>
<evidence type="ECO:0000256" key="6">
    <source>
        <dbReference type="PIRSR" id="PIRSR601929-2"/>
    </source>
</evidence>
<dbReference type="GO" id="GO:0042765">
    <property type="term" value="C:GPI-anchor transamidase complex"/>
    <property type="evidence" value="ECO:0007669"/>
    <property type="project" value="InterPro"/>
</dbReference>
<dbReference type="EMBL" id="NBSK02000006">
    <property type="protein sequence ID" value="KAJ0201312.1"/>
    <property type="molecule type" value="Genomic_DNA"/>
</dbReference>
<organism evidence="9 10">
    <name type="scientific">Lactuca sativa</name>
    <name type="common">Garden lettuce</name>
    <dbReference type="NCBI Taxonomy" id="4236"/>
    <lineage>
        <taxon>Eukaryota</taxon>
        <taxon>Viridiplantae</taxon>
        <taxon>Streptophyta</taxon>
        <taxon>Embryophyta</taxon>
        <taxon>Tracheophyta</taxon>
        <taxon>Spermatophyta</taxon>
        <taxon>Magnoliopsida</taxon>
        <taxon>eudicotyledons</taxon>
        <taxon>Gunneridae</taxon>
        <taxon>Pentapetalae</taxon>
        <taxon>asterids</taxon>
        <taxon>campanulids</taxon>
        <taxon>Asterales</taxon>
        <taxon>Asteraceae</taxon>
        <taxon>Cichorioideae</taxon>
        <taxon>Cichorieae</taxon>
        <taxon>Lactucinae</taxon>
        <taxon>Lactuca</taxon>
    </lineage>
</organism>
<feature type="binding site" evidence="6">
    <location>
        <position position="100"/>
    </location>
    <ligand>
        <name>Mn(2+)</name>
        <dbReference type="ChEBI" id="CHEBI:29035"/>
    </ligand>
</feature>
<evidence type="ECO:0000313" key="9">
    <source>
        <dbReference type="EMBL" id="KAJ0201312.1"/>
    </source>
</evidence>
<keyword evidence="4 7" id="KW-0964">Secreted</keyword>
<sequence length="174" mass="20010">MNIQVLMAPLLSIFVLLVFVLHVASESTREVVEQIDGEELNEELLFRPLPDQKVLFHFHFESRVPPTNSYRHHHWLFSKAIYQLTLQQGYIFVFPKGLVHFQFNSDSKNPALALSTFGSSARAGTVSVLCSEIGAHFSACGRRGECGLLSPFLWWWYCLWHEGEFQQQLQLIKS</sequence>
<evidence type="ECO:0000256" key="3">
    <source>
        <dbReference type="ARBA" id="ARBA00022523"/>
    </source>
</evidence>
<dbReference type="PANTHER" id="PTHR12959">
    <property type="entry name" value="GPI TRANSAMIDASE COMPONENT PIG-T-RELATED"/>
    <property type="match status" value="1"/>
</dbReference>
<dbReference type="InterPro" id="IPR014710">
    <property type="entry name" value="RmlC-like_jellyroll"/>
</dbReference>
<proteinExistence type="inferred from homology"/>
<dbReference type="Pfam" id="PF00190">
    <property type="entry name" value="Cupin_1"/>
    <property type="match status" value="1"/>
</dbReference>
<evidence type="ECO:0000259" key="8">
    <source>
        <dbReference type="Pfam" id="PF00190"/>
    </source>
</evidence>
<name>A0A9R1VAD8_LACSA</name>